<keyword evidence="1" id="KW-0732">Signal</keyword>
<dbReference type="STRING" id="1317125.SAMN05444128_0565"/>
<reference evidence="3" key="1">
    <citation type="submission" date="2017-01" db="EMBL/GenBank/DDBJ databases">
        <authorList>
            <person name="Varghese N."/>
            <person name="Submissions S."/>
        </authorList>
    </citation>
    <scope>NUCLEOTIDE SEQUENCE [LARGE SCALE GENOMIC DNA]</scope>
    <source>
        <strain evidence="3">LP100</strain>
    </source>
</reference>
<dbReference type="EMBL" id="FTPP01000001">
    <property type="protein sequence ID" value="SIT77953.1"/>
    <property type="molecule type" value="Genomic_DNA"/>
</dbReference>
<feature type="chain" id="PRO_5013023551" description="DUF922 domain-containing protein" evidence="1">
    <location>
        <begin position="27"/>
        <end position="369"/>
    </location>
</feature>
<sequence>MNFNSRKLYTCASLLLLLLICYYAAATGIAPNVEPLVLRAGKLPFTPKEFYIANVIDERSDRKAVAYLLPVGGGGKAQAIDLQGGAPTALRTFIQQSLPSDKSLRPVTIRLKELQVKETATDAGRVAGNISVVMAFEMEREGETVPLLEYKGGGRYERSASRNEVTEPAMRQSIVEALRYLNTWMDREADTNPRLAKGIKVRFTDYIAPPDQDTVFYDPGRPLNWQDFQADVNLTSRFSATVFPSFAYEGQTEVRDGIIHLNLNMKVYVLKSSSWVKENARDAYGLNHEQRHFDIVKLMSERFKQKIKPEELSLTDYNSNIQYHFIESYREMNRLQEQYYAETRHGLDKAAQDNWNQRLDKELKAVGAK</sequence>
<organism evidence="2 3">
    <name type="scientific">Pontibacter indicus</name>
    <dbReference type="NCBI Taxonomy" id="1317125"/>
    <lineage>
        <taxon>Bacteria</taxon>
        <taxon>Pseudomonadati</taxon>
        <taxon>Bacteroidota</taxon>
        <taxon>Cytophagia</taxon>
        <taxon>Cytophagales</taxon>
        <taxon>Hymenobacteraceae</taxon>
        <taxon>Pontibacter</taxon>
    </lineage>
</organism>
<dbReference type="OrthoDB" id="5431540at2"/>
<evidence type="ECO:0000313" key="3">
    <source>
        <dbReference type="Proteomes" id="UP000187181"/>
    </source>
</evidence>
<name>A0A1R3WMW2_9BACT</name>
<keyword evidence="3" id="KW-1185">Reference proteome</keyword>
<evidence type="ECO:0000256" key="1">
    <source>
        <dbReference type="SAM" id="SignalP"/>
    </source>
</evidence>
<dbReference type="AlphaFoldDB" id="A0A1R3WMW2"/>
<gene>
    <name evidence="2" type="ORF">SAMN05444128_0565</name>
</gene>
<evidence type="ECO:0000313" key="2">
    <source>
        <dbReference type="EMBL" id="SIT77953.1"/>
    </source>
</evidence>
<protein>
    <recommendedName>
        <fullName evidence="4">DUF922 domain-containing protein</fullName>
    </recommendedName>
</protein>
<accession>A0A1R3WMW2</accession>
<dbReference type="Proteomes" id="UP000187181">
    <property type="component" value="Unassembled WGS sequence"/>
</dbReference>
<feature type="signal peptide" evidence="1">
    <location>
        <begin position="1"/>
        <end position="26"/>
    </location>
</feature>
<proteinExistence type="predicted"/>
<evidence type="ECO:0008006" key="4">
    <source>
        <dbReference type="Google" id="ProtNLM"/>
    </source>
</evidence>